<proteinExistence type="predicted"/>
<name>A0ABS9KMA8_9BACT</name>
<sequence length="47" mass="5186">MSHKHDTPEGNALSTFFRKKSIALRQAMDGSPGNKLKKSPAGFRQTL</sequence>
<evidence type="ECO:0000313" key="3">
    <source>
        <dbReference type="Proteomes" id="UP001165367"/>
    </source>
</evidence>
<evidence type="ECO:0000256" key="1">
    <source>
        <dbReference type="SAM" id="MobiDB-lite"/>
    </source>
</evidence>
<accession>A0ABS9KMA8</accession>
<feature type="region of interest" description="Disordered" evidence="1">
    <location>
        <begin position="25"/>
        <end position="47"/>
    </location>
</feature>
<keyword evidence="3" id="KW-1185">Reference proteome</keyword>
<protein>
    <submittedName>
        <fullName evidence="2">Uncharacterized protein</fullName>
    </submittedName>
</protein>
<comment type="caution">
    <text evidence="2">The sequence shown here is derived from an EMBL/GenBank/DDBJ whole genome shotgun (WGS) entry which is preliminary data.</text>
</comment>
<evidence type="ECO:0000313" key="2">
    <source>
        <dbReference type="EMBL" id="MCG2613460.1"/>
    </source>
</evidence>
<dbReference type="Proteomes" id="UP001165367">
    <property type="component" value="Unassembled WGS sequence"/>
</dbReference>
<organism evidence="2 3">
    <name type="scientific">Terrimonas ginsenosidimutans</name>
    <dbReference type="NCBI Taxonomy" id="2908004"/>
    <lineage>
        <taxon>Bacteria</taxon>
        <taxon>Pseudomonadati</taxon>
        <taxon>Bacteroidota</taxon>
        <taxon>Chitinophagia</taxon>
        <taxon>Chitinophagales</taxon>
        <taxon>Chitinophagaceae</taxon>
        <taxon>Terrimonas</taxon>
    </lineage>
</organism>
<reference evidence="2" key="1">
    <citation type="submission" date="2022-01" db="EMBL/GenBank/DDBJ databases">
        <authorList>
            <person name="Jo J.-H."/>
            <person name="Im W.-T."/>
        </authorList>
    </citation>
    <scope>NUCLEOTIDE SEQUENCE</scope>
    <source>
        <strain evidence="2">NA20</strain>
    </source>
</reference>
<dbReference type="EMBL" id="JAKLTR010000002">
    <property type="protein sequence ID" value="MCG2613460.1"/>
    <property type="molecule type" value="Genomic_DNA"/>
</dbReference>
<gene>
    <name evidence="2" type="ORF">LZZ85_04175</name>
</gene>
<dbReference type="RefSeq" id="WP_237868688.1">
    <property type="nucleotide sequence ID" value="NZ_JAKLTR010000002.1"/>
</dbReference>